<name>A0A815ESS6_9BILA</name>
<feature type="transmembrane region" description="Helical" evidence="1">
    <location>
        <begin position="28"/>
        <end position="53"/>
    </location>
</feature>
<dbReference type="Proteomes" id="UP000663891">
    <property type="component" value="Unassembled WGS sequence"/>
</dbReference>
<comment type="caution">
    <text evidence="3">The sequence shown here is derived from an EMBL/GenBank/DDBJ whole genome shotgun (WGS) entry which is preliminary data.</text>
</comment>
<dbReference type="Proteomes" id="UP000663881">
    <property type="component" value="Unassembled WGS sequence"/>
</dbReference>
<dbReference type="EMBL" id="CAJNOG010000435">
    <property type="protein sequence ID" value="CAF1240629.1"/>
    <property type="molecule type" value="Genomic_DNA"/>
</dbReference>
<dbReference type="EMBL" id="CAJOAZ010002773">
    <property type="protein sequence ID" value="CAF3958450.1"/>
    <property type="molecule type" value="Genomic_DNA"/>
</dbReference>
<dbReference type="EMBL" id="CAJOAY010000243">
    <property type="protein sequence ID" value="CAF3600560.1"/>
    <property type="molecule type" value="Genomic_DNA"/>
</dbReference>
<dbReference type="EMBL" id="CAJNON010000557">
    <property type="protein sequence ID" value="CAF1315580.1"/>
    <property type="molecule type" value="Genomic_DNA"/>
</dbReference>
<evidence type="ECO:0000313" key="4">
    <source>
        <dbReference type="EMBL" id="CAF3600560.1"/>
    </source>
</evidence>
<evidence type="ECO:0000313" key="5">
    <source>
        <dbReference type="EMBL" id="CAF3958450.1"/>
    </source>
</evidence>
<proteinExistence type="predicted"/>
<keyword evidence="1" id="KW-1133">Transmembrane helix</keyword>
<protein>
    <submittedName>
        <fullName evidence="3">Uncharacterized protein</fullName>
    </submittedName>
</protein>
<keyword evidence="1" id="KW-0472">Membrane</keyword>
<keyword evidence="1" id="KW-0812">Transmembrane</keyword>
<evidence type="ECO:0000313" key="3">
    <source>
        <dbReference type="EMBL" id="CAF1315580.1"/>
    </source>
</evidence>
<organism evidence="3 6">
    <name type="scientific">Adineta steineri</name>
    <dbReference type="NCBI Taxonomy" id="433720"/>
    <lineage>
        <taxon>Eukaryota</taxon>
        <taxon>Metazoa</taxon>
        <taxon>Spiralia</taxon>
        <taxon>Gnathifera</taxon>
        <taxon>Rotifera</taxon>
        <taxon>Eurotatoria</taxon>
        <taxon>Bdelloidea</taxon>
        <taxon>Adinetida</taxon>
        <taxon>Adinetidae</taxon>
        <taxon>Adineta</taxon>
    </lineage>
</organism>
<reference evidence="3" key="1">
    <citation type="submission" date="2021-02" db="EMBL/GenBank/DDBJ databases">
        <authorList>
            <person name="Nowell W R."/>
        </authorList>
    </citation>
    <scope>NUCLEOTIDE SEQUENCE</scope>
</reference>
<evidence type="ECO:0000313" key="6">
    <source>
        <dbReference type="Proteomes" id="UP000663891"/>
    </source>
</evidence>
<dbReference type="AlphaFoldDB" id="A0A815ESS6"/>
<dbReference type="Proteomes" id="UP000663844">
    <property type="component" value="Unassembled WGS sequence"/>
</dbReference>
<evidence type="ECO:0000256" key="1">
    <source>
        <dbReference type="SAM" id="Phobius"/>
    </source>
</evidence>
<sequence>MKKLHLRVRPIRNNGDDSITTHRRDRDLLLIILTEVVIYVVTAILYSFIVLEVGVTNYMGVSKSTQRIEIENFLNSIALTVFSVTYGSRFYTYFAVSNAFRKDCKTLFIKWKNYVVRPSTMNQIPRARQL</sequence>
<evidence type="ECO:0000313" key="2">
    <source>
        <dbReference type="EMBL" id="CAF1240629.1"/>
    </source>
</evidence>
<feature type="transmembrane region" description="Helical" evidence="1">
    <location>
        <begin position="73"/>
        <end position="96"/>
    </location>
</feature>
<accession>A0A815ESS6</accession>
<gene>
    <name evidence="2" type="ORF">JYZ213_LOCUS29052</name>
    <name evidence="4" type="ORF">OKA104_LOCUS6593</name>
    <name evidence="5" type="ORF">OXD698_LOCUS27103</name>
    <name evidence="3" type="ORF">VCS650_LOCUS31843</name>
</gene>
<dbReference type="Proteomes" id="UP000663845">
    <property type="component" value="Unassembled WGS sequence"/>
</dbReference>
<dbReference type="OrthoDB" id="10003251at2759"/>